<dbReference type="GO" id="GO:0004674">
    <property type="term" value="F:protein serine/threonine kinase activity"/>
    <property type="evidence" value="ECO:0007669"/>
    <property type="project" value="UniProtKB-KW"/>
</dbReference>
<keyword evidence="2" id="KW-0723">Serine/threonine-protein kinase</keyword>
<keyword evidence="7" id="KW-0067">ATP-binding</keyword>
<dbReference type="GO" id="GO:0005524">
    <property type="term" value="F:ATP binding"/>
    <property type="evidence" value="ECO:0007669"/>
    <property type="project" value="UniProtKB-KW"/>
</dbReference>
<accession>A0AAV0JW22</accession>
<dbReference type="PANTHER" id="PTHR22983:SF6">
    <property type="entry name" value="SERINE_THREONINE-PROTEIN KINASE 36"/>
    <property type="match status" value="1"/>
</dbReference>
<dbReference type="AlphaFoldDB" id="A0AAV0JW22"/>
<dbReference type="PROSITE" id="PS50176">
    <property type="entry name" value="ARM_REPEAT"/>
    <property type="match status" value="1"/>
</dbReference>
<reference evidence="11" key="1">
    <citation type="submission" date="2022-08" db="EMBL/GenBank/DDBJ databases">
        <authorList>
            <person name="Gutierrez-Valencia J."/>
        </authorList>
    </citation>
    <scope>NUCLEOTIDE SEQUENCE</scope>
</reference>
<evidence type="ECO:0000313" key="12">
    <source>
        <dbReference type="Proteomes" id="UP001154282"/>
    </source>
</evidence>
<evidence type="ECO:0000256" key="9">
    <source>
        <dbReference type="ARBA" id="ARBA00048679"/>
    </source>
</evidence>
<evidence type="ECO:0000256" key="5">
    <source>
        <dbReference type="ARBA" id="ARBA00022741"/>
    </source>
</evidence>
<feature type="repeat" description="ARM" evidence="10">
    <location>
        <begin position="678"/>
        <end position="711"/>
    </location>
</feature>
<evidence type="ECO:0000256" key="2">
    <source>
        <dbReference type="ARBA" id="ARBA00022527"/>
    </source>
</evidence>
<dbReference type="InterPro" id="IPR011989">
    <property type="entry name" value="ARM-like"/>
</dbReference>
<keyword evidence="4" id="KW-0677">Repeat</keyword>
<dbReference type="SUPFAM" id="SSF48371">
    <property type="entry name" value="ARM repeat"/>
    <property type="match status" value="1"/>
</dbReference>
<dbReference type="EC" id="2.7.11.1" evidence="1"/>
<keyword evidence="6" id="KW-0418">Kinase</keyword>
<evidence type="ECO:0000256" key="7">
    <source>
        <dbReference type="ARBA" id="ARBA00022840"/>
    </source>
</evidence>
<evidence type="ECO:0000313" key="11">
    <source>
        <dbReference type="EMBL" id="CAI0412874.1"/>
    </source>
</evidence>
<evidence type="ECO:0000256" key="10">
    <source>
        <dbReference type="PROSITE-ProRule" id="PRU00259"/>
    </source>
</evidence>
<dbReference type="InterPro" id="IPR016024">
    <property type="entry name" value="ARM-type_fold"/>
</dbReference>
<comment type="caution">
    <text evidence="11">The sequence shown here is derived from an EMBL/GenBank/DDBJ whole genome shotgun (WGS) entry which is preliminary data.</text>
</comment>
<evidence type="ECO:0000256" key="1">
    <source>
        <dbReference type="ARBA" id="ARBA00012513"/>
    </source>
</evidence>
<keyword evidence="5" id="KW-0547">Nucleotide-binding</keyword>
<sequence length="805" mass="87106">MRILSNLAAAGAFQSSGLLDEILSELFEFTSSIMSLNSSGLNELLSKVLSVIKHLLDCSVSCIASSHFTKHWVAMTEIFSQILSSSEDSTGRVVYEASTCITSVLSKVANALKTSDSDTVNTPLMIERSKQILDRAKTCGLMEQLCICLATAGSGLISGSSTMLRTACEACKAIWSLIDGVEALYMKSNPSLFPVTAFRSCSMRRLQIQDRERVSLVGTDSTRMIDAFVRAFLRSKAVQVAVSYCLRQRMETSLQATIQILSRCCLQSAIIPGILCGLPTSLPSTTVVSGGGDGSIVYEIFSVLSLCASLLSKDPQAGETAKTKFANPSLLATHSCLLLAIIAQCFKSSGRNSALFVLTTSMKKQQARLSVLAHHFSSDDGKASLHPHSASAMLALSCILSLECGTPVESSISEVAVPLIPRTATLCEQLKVLDGNGTTKPHNSSGALSYWHGLRDGCVGLLESRLKWGGPLAVQQLCASGIPLLLIELLNHNHQIASAQETASSGYQVGVPSIILQCLEHVETKDLGRPVAFLAKMAGHKPMAVHLVGKGLLDPNRVRRLLDSSSPREVTLDILMIISDLARMDKGFYEHINRASVLEILKDFLIHEDPNIRAKTCSALGNMCRHSAYFYTLLQRHHIIGRLIDRCADPDRRTRKFACFAIGNAAYYNEMLYDELRRSIPQLAKLLLSSEEDKTKANAAGALSNLVRNSSKLCDEIVSNGAMQALLKLVADCSTIALNPSRKDGLNESPLKIALFSLAKMCAHAPCREFLRSSELFPVIGQLRQSPESTIANYATLIISKVGGT</sequence>
<evidence type="ECO:0000256" key="8">
    <source>
        <dbReference type="ARBA" id="ARBA00047899"/>
    </source>
</evidence>
<evidence type="ECO:0000256" key="4">
    <source>
        <dbReference type="ARBA" id="ARBA00022737"/>
    </source>
</evidence>
<proteinExistence type="predicted"/>
<gene>
    <name evidence="11" type="ORF">LITE_LOCUS15727</name>
</gene>
<dbReference type="FunFam" id="1.25.10.10:FF:000223">
    <property type="entry name" value="Serine/threonine-protein kinase TIO"/>
    <property type="match status" value="1"/>
</dbReference>
<dbReference type="EMBL" id="CAMGYJ010000005">
    <property type="protein sequence ID" value="CAI0412874.1"/>
    <property type="molecule type" value="Genomic_DNA"/>
</dbReference>
<dbReference type="SMART" id="SM00185">
    <property type="entry name" value="ARM"/>
    <property type="match status" value="3"/>
</dbReference>
<name>A0AAV0JW22_9ROSI</name>
<dbReference type="GO" id="GO:0005737">
    <property type="term" value="C:cytoplasm"/>
    <property type="evidence" value="ECO:0007669"/>
    <property type="project" value="UniProtKB-ARBA"/>
</dbReference>
<dbReference type="Pfam" id="PF00514">
    <property type="entry name" value="Arm"/>
    <property type="match status" value="1"/>
</dbReference>
<dbReference type="Gene3D" id="1.25.10.10">
    <property type="entry name" value="Leucine-rich Repeat Variant"/>
    <property type="match status" value="1"/>
</dbReference>
<evidence type="ECO:0000256" key="6">
    <source>
        <dbReference type="ARBA" id="ARBA00022777"/>
    </source>
</evidence>
<comment type="catalytic activity">
    <reaction evidence="8">
        <text>L-threonyl-[protein] + ATP = O-phospho-L-threonyl-[protein] + ADP + H(+)</text>
        <dbReference type="Rhea" id="RHEA:46608"/>
        <dbReference type="Rhea" id="RHEA-COMP:11060"/>
        <dbReference type="Rhea" id="RHEA-COMP:11605"/>
        <dbReference type="ChEBI" id="CHEBI:15378"/>
        <dbReference type="ChEBI" id="CHEBI:30013"/>
        <dbReference type="ChEBI" id="CHEBI:30616"/>
        <dbReference type="ChEBI" id="CHEBI:61977"/>
        <dbReference type="ChEBI" id="CHEBI:456216"/>
        <dbReference type="EC" id="2.7.11.1"/>
    </reaction>
</comment>
<dbReference type="Proteomes" id="UP001154282">
    <property type="component" value="Unassembled WGS sequence"/>
</dbReference>
<keyword evidence="12" id="KW-1185">Reference proteome</keyword>
<comment type="catalytic activity">
    <reaction evidence="9">
        <text>L-seryl-[protein] + ATP = O-phospho-L-seryl-[protein] + ADP + H(+)</text>
        <dbReference type="Rhea" id="RHEA:17989"/>
        <dbReference type="Rhea" id="RHEA-COMP:9863"/>
        <dbReference type="Rhea" id="RHEA-COMP:11604"/>
        <dbReference type="ChEBI" id="CHEBI:15378"/>
        <dbReference type="ChEBI" id="CHEBI:29999"/>
        <dbReference type="ChEBI" id="CHEBI:30616"/>
        <dbReference type="ChEBI" id="CHEBI:83421"/>
        <dbReference type="ChEBI" id="CHEBI:456216"/>
        <dbReference type="EC" id="2.7.11.1"/>
    </reaction>
</comment>
<organism evidence="11 12">
    <name type="scientific">Linum tenue</name>
    <dbReference type="NCBI Taxonomy" id="586396"/>
    <lineage>
        <taxon>Eukaryota</taxon>
        <taxon>Viridiplantae</taxon>
        <taxon>Streptophyta</taxon>
        <taxon>Embryophyta</taxon>
        <taxon>Tracheophyta</taxon>
        <taxon>Spermatophyta</taxon>
        <taxon>Magnoliopsida</taxon>
        <taxon>eudicotyledons</taxon>
        <taxon>Gunneridae</taxon>
        <taxon>Pentapetalae</taxon>
        <taxon>rosids</taxon>
        <taxon>fabids</taxon>
        <taxon>Malpighiales</taxon>
        <taxon>Linaceae</taxon>
        <taxon>Linum</taxon>
    </lineage>
</organism>
<keyword evidence="3" id="KW-0808">Transferase</keyword>
<dbReference type="PANTHER" id="PTHR22983">
    <property type="entry name" value="PROTEIN KINASE RELATED"/>
    <property type="match status" value="1"/>
</dbReference>
<evidence type="ECO:0000256" key="3">
    <source>
        <dbReference type="ARBA" id="ARBA00022679"/>
    </source>
</evidence>
<dbReference type="InterPro" id="IPR000225">
    <property type="entry name" value="Armadillo"/>
</dbReference>
<protein>
    <recommendedName>
        <fullName evidence="1">non-specific serine/threonine protein kinase</fullName>
        <ecNumber evidence="1">2.7.11.1</ecNumber>
    </recommendedName>
</protein>